<sequence>MNIDFHYGVIYVVARLAGMVPADAETVAHACQYVDDATTDGVLVFRTGETYERFASAHSMHDYQNAQNSLNRLVWAPFHFLPAGTGQTLEERAVCRPDSEVARSVVRHAIRAAGAANSLHRLGVTLHAYVDTWAHQGFSGIKSDFNRVRDIESADMTSAQWGERIKQFAGHLFAEVETDLLSEIFPLGHGAALHYPDLPWGEWSYTNTQGVRVHRRNLPEFLAAADMAYRVVRGFLSKQEQFESLPGLPDETKRALELLLLTNRSGDPDLRLETFNGSVASGQIPGLRELIPQYIAKGDGSWKHRGTGLSTVDDGDEEPVYSPEFESSDYRYFHDAVKEHRFVVTQDILPQAGLRIA</sequence>
<protein>
    <submittedName>
        <fullName evidence="1">Uncharacterized protein</fullName>
    </submittedName>
</protein>
<dbReference type="KEGG" id="bcai:K788_0000650"/>
<gene>
    <name evidence="1" type="ORF">K788_0000650</name>
</gene>
<reference evidence="1 2" key="1">
    <citation type="journal article" date="2014" name="Genome Announc.">
        <title>Draft Genome Sequence of the Haloacid-Degrading Burkholderia caribensis Strain MBA4.</title>
        <authorList>
            <person name="Pan Y."/>
            <person name="Kong K.F."/>
            <person name="Tsang J.S."/>
        </authorList>
    </citation>
    <scope>NUCLEOTIDE SEQUENCE [LARGE SCALE GENOMIC DNA]</scope>
    <source>
        <strain evidence="1 2">MBA4</strain>
    </source>
</reference>
<dbReference type="Proteomes" id="UP000019146">
    <property type="component" value="Chromosome 2"/>
</dbReference>
<dbReference type="EMBL" id="CP012747">
    <property type="protein sequence ID" value="ALL68249.1"/>
    <property type="molecule type" value="Genomic_DNA"/>
</dbReference>
<dbReference type="AlphaFoldDB" id="A0A0P0RHP6"/>
<dbReference type="InterPro" id="IPR046653">
    <property type="entry name" value="DUF6765"/>
</dbReference>
<evidence type="ECO:0000313" key="2">
    <source>
        <dbReference type="Proteomes" id="UP000019146"/>
    </source>
</evidence>
<dbReference type="RefSeq" id="WP_035998558.1">
    <property type="nucleotide sequence ID" value="NZ_CP012747.1"/>
</dbReference>
<evidence type="ECO:0000313" key="1">
    <source>
        <dbReference type="EMBL" id="ALL68249.1"/>
    </source>
</evidence>
<name>A0A0P0RHP6_9BURK</name>
<dbReference type="Pfam" id="PF20551">
    <property type="entry name" value="DUF6765"/>
    <property type="match status" value="1"/>
</dbReference>
<organism evidence="1 2">
    <name type="scientific">Paraburkholderia caribensis MBA4</name>
    <dbReference type="NCBI Taxonomy" id="1323664"/>
    <lineage>
        <taxon>Bacteria</taxon>
        <taxon>Pseudomonadati</taxon>
        <taxon>Pseudomonadota</taxon>
        <taxon>Betaproteobacteria</taxon>
        <taxon>Burkholderiales</taxon>
        <taxon>Burkholderiaceae</taxon>
        <taxon>Paraburkholderia</taxon>
    </lineage>
</organism>
<dbReference type="GeneID" id="69971984"/>
<accession>A0A0P0RHP6</accession>
<proteinExistence type="predicted"/>